<dbReference type="OrthoDB" id="1495773at2"/>
<dbReference type="EMBL" id="CP029619">
    <property type="protein sequence ID" value="AWN82165.1"/>
    <property type="molecule type" value="Genomic_DNA"/>
</dbReference>
<dbReference type="SUPFAM" id="SSF102829">
    <property type="entry name" value="Cell division protein ZapA-like"/>
    <property type="match status" value="1"/>
</dbReference>
<accession>A0A2Z3LI19</accession>
<reference evidence="1 2" key="1">
    <citation type="submission" date="2018-05" db="EMBL/GenBank/DDBJ databases">
        <title>Candidatus Cardinium hertigii Genome Assembly.</title>
        <authorList>
            <person name="Showmaker K.C."/>
            <person name="Walden K.O."/>
            <person name="Fields C.J."/>
            <person name="Lambert K.N."/>
            <person name="Hudson M.E."/>
        </authorList>
    </citation>
    <scope>NUCLEOTIDE SEQUENCE [LARGE SCALE GENOMIC DNA]</scope>
    <source>
        <strain evidence="2">cHgTN10</strain>
    </source>
</reference>
<gene>
    <name evidence="1" type="ORF">DK880_00864</name>
</gene>
<dbReference type="Pfam" id="PF05164">
    <property type="entry name" value="ZapA"/>
    <property type="match status" value="1"/>
</dbReference>
<sequence length="96" mass="10796">MTALSIKIKIADRMYPMKVASANEAAVRKASKLLEERISSYKKKLRIQDQQDLLAMVAFDCLVESLQIRSTEATAAAAYLEKVALWSRTIEKAMQC</sequence>
<keyword evidence="2" id="KW-1185">Reference proteome</keyword>
<evidence type="ECO:0008006" key="3">
    <source>
        <dbReference type="Google" id="ProtNLM"/>
    </source>
</evidence>
<dbReference type="KEGG" id="cher:DK880_00864"/>
<name>A0A2Z3LI19_9BACT</name>
<dbReference type="InterPro" id="IPR007838">
    <property type="entry name" value="Cell_div_ZapA-like"/>
</dbReference>
<evidence type="ECO:0000313" key="1">
    <source>
        <dbReference type="EMBL" id="AWN82165.1"/>
    </source>
</evidence>
<protein>
    <recommendedName>
        <fullName evidence="3">Cell division protein ZapA</fullName>
    </recommendedName>
</protein>
<dbReference type="InterPro" id="IPR036192">
    <property type="entry name" value="Cell_div_ZapA-like_sf"/>
</dbReference>
<dbReference type="RefSeq" id="WP_109997554.1">
    <property type="nucleotide sequence ID" value="NZ_CP029619.1"/>
</dbReference>
<organism evidence="1 2">
    <name type="scientific">Candidatus Cardinium hertigii</name>
    <dbReference type="NCBI Taxonomy" id="247481"/>
    <lineage>
        <taxon>Bacteria</taxon>
        <taxon>Pseudomonadati</taxon>
        <taxon>Bacteroidota</taxon>
        <taxon>Cytophagia</taxon>
        <taxon>Cytophagales</taxon>
        <taxon>Amoebophilaceae</taxon>
        <taxon>Candidatus Cardinium</taxon>
    </lineage>
</organism>
<dbReference type="Proteomes" id="UP000245872">
    <property type="component" value="Chromosome"/>
</dbReference>
<proteinExistence type="predicted"/>
<evidence type="ECO:0000313" key="2">
    <source>
        <dbReference type="Proteomes" id="UP000245872"/>
    </source>
</evidence>
<dbReference type="AlphaFoldDB" id="A0A2Z3LI19"/>